<comment type="caution">
    <text evidence="5">The sequence shown here is derived from an EMBL/GenBank/DDBJ whole genome shotgun (WGS) entry which is preliminary data.</text>
</comment>
<evidence type="ECO:0000313" key="6">
    <source>
        <dbReference type="Proteomes" id="UP001182556"/>
    </source>
</evidence>
<evidence type="ECO:0000256" key="1">
    <source>
        <dbReference type="ARBA" id="ARBA00004123"/>
    </source>
</evidence>
<feature type="region of interest" description="Disordered" evidence="3">
    <location>
        <begin position="380"/>
        <end position="762"/>
    </location>
</feature>
<feature type="domain" description="ELYS-like" evidence="4">
    <location>
        <begin position="56"/>
        <end position="308"/>
    </location>
</feature>
<comment type="subcellular location">
    <subcellularLocation>
        <location evidence="1">Nucleus</location>
    </subcellularLocation>
</comment>
<evidence type="ECO:0000259" key="4">
    <source>
        <dbReference type="Pfam" id="PF13934"/>
    </source>
</evidence>
<feature type="compositionally biased region" description="Low complexity" evidence="3">
    <location>
        <begin position="747"/>
        <end position="756"/>
    </location>
</feature>
<feature type="compositionally biased region" description="Acidic residues" evidence="3">
    <location>
        <begin position="544"/>
        <end position="556"/>
    </location>
</feature>
<feature type="compositionally biased region" description="Polar residues" evidence="3">
    <location>
        <begin position="727"/>
        <end position="740"/>
    </location>
</feature>
<feature type="compositionally biased region" description="Low complexity" evidence="3">
    <location>
        <begin position="557"/>
        <end position="569"/>
    </location>
</feature>
<evidence type="ECO:0000256" key="3">
    <source>
        <dbReference type="SAM" id="MobiDB-lite"/>
    </source>
</evidence>
<proteinExistence type="predicted"/>
<protein>
    <submittedName>
        <fullName evidence="5">Nuclear pore complex assembly-domain-containing protein</fullName>
    </submittedName>
</protein>
<sequence length="762" mass="83980">MTSSGDQNSSLPKPNGGDFVLPQTILRHFDLISTPYNPDLAAAIHSRRREFPDGYLFLDRLLAMGSVECSLYPPNTPADIRRLLHAISTAELDRTKQDCFFYYLLRDYDQGMPLRSHASTNGGMDIEGEPARVDDDAEVSSRASEFASRRCLAKPWVAFMDAYWYLDNEQWEAAIDRLTDPTITQLNFVPEILHVLATHVSPPTRALTYVRKLIQYTHHVPQSEQTATLHLLSLASNSSLDEAFDFIRSSSVEQQRNLREELWTWIIGAPRTNAGSGQHAPQGDRIKELVHLPLDQEELDHLIQFLSRPPRSVPSETISVLHDLVTLRLVHQGQYAEAIQLDRDSAGSAGKDSDRQRRREMVREFISILPDVQRRALAIEGDERAGRRAQERENGTLPNGDGQLDNRPEELTAASKEVDTNGAPSSNTPAQASGTYPTSLGLNSIRDAAGSPAPTPRSRQHSPFTGPPKFASGQPSSPGLLHRVLSGPFALPRQASSSGSPAPRPHRRIIEDDISMDDEGEGPRTPALRTQQPITPVPAVVEQSEPETDRDVDEAESSSQPSHPLQPAQPAQPPPRRSKRVTSAPRQSSVEEPSREPSPPLAQRTRARQSSQTPSAPPGPIPGSFEPLPHPEPVPEDQVLETAPVPPTPSRDASHPRTTRSRMTRSVSRAFSVDENEEEDNEGTARKKRAKHNTRTREDSVPATPSQARRSTRASTRASSALPSERGSPTPSVASTTTGRVTRRNAGTSGTQTQRQTRSRKQ</sequence>
<feature type="compositionally biased region" description="Basic and acidic residues" evidence="3">
    <location>
        <begin position="381"/>
        <end position="394"/>
    </location>
</feature>
<reference evidence="5" key="1">
    <citation type="submission" date="2023-02" db="EMBL/GenBank/DDBJ databases">
        <title>Identification and recombinant expression of a fungal hydrolase from Papiliotrema laurentii that hydrolyzes apple cutin and clears colloidal polyester polyurethane.</title>
        <authorList>
            <consortium name="DOE Joint Genome Institute"/>
            <person name="Roman V.A."/>
            <person name="Bojanowski C."/>
            <person name="Crable B.R."/>
            <person name="Wagner D.N."/>
            <person name="Hung C.S."/>
            <person name="Nadeau L.J."/>
            <person name="Schratz L."/>
            <person name="Haridas S."/>
            <person name="Pangilinan J."/>
            <person name="Lipzen A."/>
            <person name="Na H."/>
            <person name="Yan M."/>
            <person name="Ng V."/>
            <person name="Grigoriev I.V."/>
            <person name="Spatafora J.W."/>
            <person name="Barlow D."/>
            <person name="Biffinger J."/>
            <person name="Kelley-Loughnane N."/>
            <person name="Varaljay V.A."/>
            <person name="Crookes-Goodson W.J."/>
        </authorList>
    </citation>
    <scope>NUCLEOTIDE SEQUENCE</scope>
    <source>
        <strain evidence="5">5307AH</strain>
    </source>
</reference>
<evidence type="ECO:0000313" key="5">
    <source>
        <dbReference type="EMBL" id="KAK1924905.1"/>
    </source>
</evidence>
<gene>
    <name evidence="5" type="ORF">DB88DRAFT_487290</name>
</gene>
<dbReference type="Proteomes" id="UP001182556">
    <property type="component" value="Unassembled WGS sequence"/>
</dbReference>
<keyword evidence="2" id="KW-0539">Nucleus</keyword>
<dbReference type="GO" id="GO:0005634">
    <property type="term" value="C:nucleus"/>
    <property type="evidence" value="ECO:0007669"/>
    <property type="project" value="UniProtKB-SubCell"/>
</dbReference>
<name>A0AAD9L5Z2_PAPLA</name>
<dbReference type="AlphaFoldDB" id="A0AAD9L5Z2"/>
<dbReference type="Pfam" id="PF13934">
    <property type="entry name" value="ELYS"/>
    <property type="match status" value="1"/>
</dbReference>
<organism evidence="5 6">
    <name type="scientific">Papiliotrema laurentii</name>
    <name type="common">Cryptococcus laurentii</name>
    <dbReference type="NCBI Taxonomy" id="5418"/>
    <lineage>
        <taxon>Eukaryota</taxon>
        <taxon>Fungi</taxon>
        <taxon>Dikarya</taxon>
        <taxon>Basidiomycota</taxon>
        <taxon>Agaricomycotina</taxon>
        <taxon>Tremellomycetes</taxon>
        <taxon>Tremellales</taxon>
        <taxon>Rhynchogastremaceae</taxon>
        <taxon>Papiliotrema</taxon>
    </lineage>
</organism>
<feature type="compositionally biased region" description="Polar residues" evidence="3">
    <location>
        <begin position="422"/>
        <end position="442"/>
    </location>
</feature>
<accession>A0AAD9L5Z2</accession>
<dbReference type="EMBL" id="JAODAN010000004">
    <property type="protein sequence ID" value="KAK1924905.1"/>
    <property type="molecule type" value="Genomic_DNA"/>
</dbReference>
<dbReference type="InterPro" id="IPR025151">
    <property type="entry name" value="ELYS_dom"/>
</dbReference>
<evidence type="ECO:0000256" key="2">
    <source>
        <dbReference type="ARBA" id="ARBA00023242"/>
    </source>
</evidence>
<keyword evidence="6" id="KW-1185">Reference proteome</keyword>